<sequence>MWIESSLFLINKTKASNRPSAYLLKCCVEVWFGTELFRKSLRFINGRISGVAMHLGLDILARTLRTTIDKAVAKDAQKPPRETTNELIQRGFSSTLSKNHSAEPPIELTRFESLHPTSMLLGAKLVQGRVQADATVVGRDIARHLNQANEHYVCDSHAVAANTLRIKSDQHQVLHIQSTPAVAAVINSSRAAAPGSAPAPPPDNPGRAHLGQISHVQTTVDGEQFRLAKGRLFRFESQTNSWLPDVEKRALSRIGLTAQGQLLKIPVGVADSSVEGKKSASLSHVQGASVLHLLGAGEQSLSPVDEAGKPLALTRIGLAGDTLYGCNAYGELFQGQRSQARDGVLPMAWQPVESLERSLKGAVSVEGFFHTDEGQLHALVRDSREQLHSCPLTGPNSLAPEWNLSDVLVKGIEKGLPLPSLQALAGAVDLGPRGKVACDEGSLLCWDARSQRWEETSQDGIERMERGLDGRAYALHDGQLKTVATQQVCAPVHEGASYLLSGFAVPRTQAALDQALACGPARITGFAVEDGRKFVTVDENNRFQVHLDGQVKSLAFAQPVAVQALALDGDGHLYAHTQGGELLRLARQDWQGGSDAALSWTRVMLPDSQRLDSLRMGADKQLIGGWGNCFHSLNTSVDGLLEWRAVSSSTQARGFSLAEKMAGNQMRAPFLDGALSVGSNVMGQTSDGVGLKRGFFQGFKAHFHPLEGIKQTGMDIQHHFKGRQGLANVYADDKRLHERLRPLSLERPAPVDLEQRLAALSEPGPRQALAKEIGAALVQVEKSSESCARRLGETHGVVLDAKPRLNRAIVQPDSTLHQLYEAFKRVSPSPGKPTAALLANFEGQALLLPAKDLERTRDTSHPSALIVGDLIHHADTLKKLNELVAELEHASGQSPSALARVEQSLKTLMQDYAQSPVHKLSSQNIASYGQAESLYKNFKLLAKDLGTPGSALHWHLTHVLGLPADASIKEAMTQEVRQLDRGQKLAPSRTQGKNLGVMVTGIKPVSPLEFFVGASKSHANGVSISRTDKGARVEISMDDTRRVATSLASGLTLGRGTAAVGPSLRVGAELTAAVARTNGSSVSFDVEEADFAKMMAILTAEQGNALDLLDLGAKHVTGESTKTNVDLNLDVLAQLRLNYNPQENIPELASVLRAGIGPIANVNLVHLDKGQTTSRSATATDKGGAANAQFLRQGGIGFNAAPLNMVTLGSGQEGGPAVAAFALPEVSVMVRFDRTQSCNFSFSFKQPEPVDQSKIDDIVRRLSRYSPTTRTDLAALELPGLPPGEQLTKLQQFFATHSPLPTKSQAYQAIGQSLDNLAHQHYLEQNQLRQLASVEATVTRVGLQDDERHTWLDDVAPANKAAIVQWLKDAPQFAQVLDQLKSGEGTSMSIGLELKPQVLRIIERKCLEGEPQTQLIEQALSNRENLRIKSLSLSYTASQSHAMSFPPMTNIGFSSSAGLSHSQKRLSAELEYGVDADKPLRMTLDDRLGMLPSHDLTLDLADQRVRGVGAPIV</sequence>
<protein>
    <submittedName>
        <fullName evidence="1">AvrE-family type 3 secretion system effector</fullName>
    </submittedName>
</protein>
<proteinExistence type="predicted"/>
<dbReference type="Proteomes" id="UP001637618">
    <property type="component" value="Unassembled WGS sequence"/>
</dbReference>
<comment type="caution">
    <text evidence="1">The sequence shown here is derived from an EMBL/GenBank/DDBJ whole genome shotgun (WGS) entry which is preliminary data.</text>
</comment>
<name>A0ACC7P635_9PSED</name>
<gene>
    <name evidence="1" type="ORF">OOJ96_00150</name>
</gene>
<reference evidence="1" key="1">
    <citation type="submission" date="2022-11" db="EMBL/GenBank/DDBJ databases">
        <title>Draft genome sequences of strains of Pseudomonas imrae sp. nov.</title>
        <authorList>
            <person name="Salva Serra F."/>
            <person name="Nimje P."/>
            <person name="Moore E.R.B."/>
            <person name="Marathe N.P."/>
        </authorList>
    </citation>
    <scope>NUCLEOTIDE SEQUENCE</scope>
    <source>
        <strain evidence="1">15FMM2</strain>
    </source>
</reference>
<accession>A0ACC7P635</accession>
<dbReference type="EMBL" id="JAPEQY010000001">
    <property type="protein sequence ID" value="MFO2475818.1"/>
    <property type="molecule type" value="Genomic_DNA"/>
</dbReference>
<evidence type="ECO:0000313" key="1">
    <source>
        <dbReference type="EMBL" id="MFO2475818.1"/>
    </source>
</evidence>
<evidence type="ECO:0000313" key="2">
    <source>
        <dbReference type="Proteomes" id="UP001637618"/>
    </source>
</evidence>
<keyword evidence="2" id="KW-1185">Reference proteome</keyword>
<organism evidence="1 2">
    <name type="scientific">Pseudomonas imrae</name>
    <dbReference type="NCBI Taxonomy" id="2992837"/>
    <lineage>
        <taxon>Bacteria</taxon>
        <taxon>Pseudomonadati</taxon>
        <taxon>Pseudomonadota</taxon>
        <taxon>Gammaproteobacteria</taxon>
        <taxon>Pseudomonadales</taxon>
        <taxon>Pseudomonadaceae</taxon>
        <taxon>Pseudomonas</taxon>
    </lineage>
</organism>